<dbReference type="Gene3D" id="1.10.10.10">
    <property type="entry name" value="Winged helix-like DNA-binding domain superfamily/Winged helix DNA-binding domain"/>
    <property type="match status" value="1"/>
</dbReference>
<dbReference type="Pfam" id="PF03466">
    <property type="entry name" value="LysR_substrate"/>
    <property type="match status" value="1"/>
</dbReference>
<dbReference type="PANTHER" id="PTHR30118:SF15">
    <property type="entry name" value="TRANSCRIPTIONAL REGULATORY PROTEIN"/>
    <property type="match status" value="1"/>
</dbReference>
<dbReference type="EMBL" id="JASGBH010000007">
    <property type="protein sequence ID" value="MDI9234240.1"/>
    <property type="molecule type" value="Genomic_DNA"/>
</dbReference>
<evidence type="ECO:0000256" key="4">
    <source>
        <dbReference type="ARBA" id="ARBA00023163"/>
    </source>
</evidence>
<gene>
    <name evidence="6" type="ORF">QLQ16_10370</name>
</gene>
<evidence type="ECO:0000256" key="2">
    <source>
        <dbReference type="ARBA" id="ARBA00023015"/>
    </source>
</evidence>
<keyword evidence="3" id="KW-0238">DNA-binding</keyword>
<dbReference type="SUPFAM" id="SSF53850">
    <property type="entry name" value="Periplasmic binding protein-like II"/>
    <property type="match status" value="1"/>
</dbReference>
<accession>A0ABT6X817</accession>
<dbReference type="PANTHER" id="PTHR30118">
    <property type="entry name" value="HTH-TYPE TRANSCRIPTIONAL REGULATOR LEUO-RELATED"/>
    <property type="match status" value="1"/>
</dbReference>
<evidence type="ECO:0000313" key="6">
    <source>
        <dbReference type="EMBL" id="MDI9234240.1"/>
    </source>
</evidence>
<dbReference type="InterPro" id="IPR036390">
    <property type="entry name" value="WH_DNA-bd_sf"/>
</dbReference>
<dbReference type="PRINTS" id="PR00039">
    <property type="entry name" value="HTHLYSR"/>
</dbReference>
<dbReference type="Proteomes" id="UP001431902">
    <property type="component" value="Unassembled WGS sequence"/>
</dbReference>
<dbReference type="CDD" id="cd08459">
    <property type="entry name" value="PBP2_DntR_NahR_LinR_like"/>
    <property type="match status" value="1"/>
</dbReference>
<dbReference type="InterPro" id="IPR005119">
    <property type="entry name" value="LysR_subst-bd"/>
</dbReference>
<dbReference type="Pfam" id="PF00126">
    <property type="entry name" value="HTH_1"/>
    <property type="match status" value="1"/>
</dbReference>
<evidence type="ECO:0000256" key="1">
    <source>
        <dbReference type="ARBA" id="ARBA00009437"/>
    </source>
</evidence>
<sequence>MNIKDLDLNLLRLFDAVWRTRSVSLAAQQLGMSQPAASQGLARLRSVLGDALFERSGAGVRPTPRADRLAQAVQLALGTIEEALNVSQVFDPMRSERVMRVHLSDIGEARFLPDLVLALQRLAPGMRLEAMPLAHDKIGPALDNGQLDLAIGFLPEVGETLQQPLLSDRYVLLLRQGHPVAKRWAQLKNAGSPNPDEVHALLAELEFAAVRTHADTLRILELMHWQHRLRLTVSHFLSLPGIVRSSDLAVLMPHNFAKGFADAGALAILEPDLPLRDFTVSMHWSARFDKDPCLQWLRAHVSRLFSTTHTSSSTEVES</sequence>
<dbReference type="RefSeq" id="WP_283224622.1">
    <property type="nucleotide sequence ID" value="NZ_JASGBH010000007.1"/>
</dbReference>
<keyword evidence="7" id="KW-1185">Reference proteome</keyword>
<organism evidence="6 7">
    <name type="scientific">Limnohabitans lacus</name>
    <dbReference type="NCBI Taxonomy" id="3045173"/>
    <lineage>
        <taxon>Bacteria</taxon>
        <taxon>Pseudomonadati</taxon>
        <taxon>Pseudomonadota</taxon>
        <taxon>Betaproteobacteria</taxon>
        <taxon>Burkholderiales</taxon>
        <taxon>Comamonadaceae</taxon>
        <taxon>Limnohabitans</taxon>
    </lineage>
</organism>
<name>A0ABT6X817_9BURK</name>
<dbReference type="SUPFAM" id="SSF46785">
    <property type="entry name" value="Winged helix' DNA-binding domain"/>
    <property type="match status" value="1"/>
</dbReference>
<reference evidence="6" key="1">
    <citation type="submission" date="2023-05" db="EMBL/GenBank/DDBJ databases">
        <title>Limnohabitans sp. strain HM2-2 Genome sequencing and assembly.</title>
        <authorList>
            <person name="Jung Y."/>
        </authorList>
    </citation>
    <scope>NUCLEOTIDE SEQUENCE</scope>
    <source>
        <strain evidence="6">HM2-2</strain>
    </source>
</reference>
<dbReference type="InterPro" id="IPR000847">
    <property type="entry name" value="LysR_HTH_N"/>
</dbReference>
<comment type="caution">
    <text evidence="6">The sequence shown here is derived from an EMBL/GenBank/DDBJ whole genome shotgun (WGS) entry which is preliminary data.</text>
</comment>
<keyword evidence="4" id="KW-0804">Transcription</keyword>
<protein>
    <submittedName>
        <fullName evidence="6">LysR family transcriptional regulator</fullName>
    </submittedName>
</protein>
<dbReference type="Gene3D" id="3.40.190.10">
    <property type="entry name" value="Periplasmic binding protein-like II"/>
    <property type="match status" value="2"/>
</dbReference>
<comment type="similarity">
    <text evidence="1">Belongs to the LysR transcriptional regulatory family.</text>
</comment>
<keyword evidence="2" id="KW-0805">Transcription regulation</keyword>
<dbReference type="InterPro" id="IPR036388">
    <property type="entry name" value="WH-like_DNA-bd_sf"/>
</dbReference>
<proteinExistence type="inferred from homology"/>
<evidence type="ECO:0000313" key="7">
    <source>
        <dbReference type="Proteomes" id="UP001431902"/>
    </source>
</evidence>
<dbReference type="PROSITE" id="PS50931">
    <property type="entry name" value="HTH_LYSR"/>
    <property type="match status" value="1"/>
</dbReference>
<feature type="domain" description="HTH lysR-type" evidence="5">
    <location>
        <begin position="6"/>
        <end position="63"/>
    </location>
</feature>
<dbReference type="InterPro" id="IPR050389">
    <property type="entry name" value="LysR-type_TF"/>
</dbReference>
<evidence type="ECO:0000256" key="3">
    <source>
        <dbReference type="ARBA" id="ARBA00023125"/>
    </source>
</evidence>
<evidence type="ECO:0000259" key="5">
    <source>
        <dbReference type="PROSITE" id="PS50931"/>
    </source>
</evidence>